<keyword evidence="3" id="KW-1185">Reference proteome</keyword>
<feature type="compositionally biased region" description="Basic and acidic residues" evidence="1">
    <location>
        <begin position="36"/>
        <end position="85"/>
    </location>
</feature>
<gene>
    <name evidence="2" type="ORF">M404DRAFT_26531</name>
</gene>
<accession>A0A0C3P8V1</accession>
<feature type="compositionally biased region" description="Basic residues" evidence="1">
    <location>
        <begin position="86"/>
        <end position="114"/>
    </location>
</feature>
<reference evidence="3" key="2">
    <citation type="submission" date="2015-01" db="EMBL/GenBank/DDBJ databases">
        <title>Evolutionary Origins and Diversification of the Mycorrhizal Mutualists.</title>
        <authorList>
            <consortium name="DOE Joint Genome Institute"/>
            <consortium name="Mycorrhizal Genomics Consortium"/>
            <person name="Kohler A."/>
            <person name="Kuo A."/>
            <person name="Nagy L.G."/>
            <person name="Floudas D."/>
            <person name="Copeland A."/>
            <person name="Barry K.W."/>
            <person name="Cichocki N."/>
            <person name="Veneault-Fourrey C."/>
            <person name="LaButti K."/>
            <person name="Lindquist E.A."/>
            <person name="Lipzen A."/>
            <person name="Lundell T."/>
            <person name="Morin E."/>
            <person name="Murat C."/>
            <person name="Riley R."/>
            <person name="Ohm R."/>
            <person name="Sun H."/>
            <person name="Tunlid A."/>
            <person name="Henrissat B."/>
            <person name="Grigoriev I.V."/>
            <person name="Hibbett D.S."/>
            <person name="Martin F."/>
        </authorList>
    </citation>
    <scope>NUCLEOTIDE SEQUENCE [LARGE SCALE GENOMIC DNA]</scope>
    <source>
        <strain evidence="3">Marx 270</strain>
    </source>
</reference>
<feature type="region of interest" description="Disordered" evidence="1">
    <location>
        <begin position="1"/>
        <end position="219"/>
    </location>
</feature>
<proteinExistence type="predicted"/>
<dbReference type="Proteomes" id="UP000054217">
    <property type="component" value="Unassembled WGS sequence"/>
</dbReference>
<dbReference type="AlphaFoldDB" id="A0A0C3P8V1"/>
<dbReference type="EMBL" id="KN831973">
    <property type="protein sequence ID" value="KIO03919.1"/>
    <property type="molecule type" value="Genomic_DNA"/>
</dbReference>
<name>A0A0C3P8V1_PISTI</name>
<feature type="compositionally biased region" description="Polar residues" evidence="1">
    <location>
        <begin position="1"/>
        <end position="10"/>
    </location>
</feature>
<protein>
    <submittedName>
        <fullName evidence="2">Uncharacterized protein</fullName>
    </submittedName>
</protein>
<feature type="compositionally biased region" description="Basic and acidic residues" evidence="1">
    <location>
        <begin position="121"/>
        <end position="138"/>
    </location>
</feature>
<sequence>MSSQRQSRTPQPTPGHVRNYSQVADEELVILTDDSTDTKWEKSMEKVHRREETKQRERERGAEHKAKREEAKRQKAEEERLEAERRKRRLEGRRQQRRRQRGRGRGRGPLRRGLRPSGMRLHKEGPWDLCGGHHDQKSPLHSLYSKSDGGAVRAGAGQDQGLRALPQQEEDVQLDTGRGGSRAFAEESRDRELLRGEEEEDREAGGEGEEEPATLLEGPSGVGVHMQWVEWEREWQLQAMEKQAEAHKTAALAFERMAVAAEQMAVATEWTADKWALYCAWAEWVEMRRREDAHEATMAELECTGGGWKRPQSEAVEDQ</sequence>
<organism evidence="2 3">
    <name type="scientific">Pisolithus tinctorius Marx 270</name>
    <dbReference type="NCBI Taxonomy" id="870435"/>
    <lineage>
        <taxon>Eukaryota</taxon>
        <taxon>Fungi</taxon>
        <taxon>Dikarya</taxon>
        <taxon>Basidiomycota</taxon>
        <taxon>Agaricomycotina</taxon>
        <taxon>Agaricomycetes</taxon>
        <taxon>Agaricomycetidae</taxon>
        <taxon>Boletales</taxon>
        <taxon>Sclerodermatineae</taxon>
        <taxon>Pisolithaceae</taxon>
        <taxon>Pisolithus</taxon>
    </lineage>
</organism>
<dbReference type="InParanoid" id="A0A0C3P8V1"/>
<evidence type="ECO:0000256" key="1">
    <source>
        <dbReference type="SAM" id="MobiDB-lite"/>
    </source>
</evidence>
<reference evidence="2 3" key="1">
    <citation type="submission" date="2014-04" db="EMBL/GenBank/DDBJ databases">
        <authorList>
            <consortium name="DOE Joint Genome Institute"/>
            <person name="Kuo A."/>
            <person name="Kohler A."/>
            <person name="Costa M.D."/>
            <person name="Nagy L.G."/>
            <person name="Floudas D."/>
            <person name="Copeland A."/>
            <person name="Barry K.W."/>
            <person name="Cichocki N."/>
            <person name="Veneault-Fourrey C."/>
            <person name="LaButti K."/>
            <person name="Lindquist E.A."/>
            <person name="Lipzen A."/>
            <person name="Lundell T."/>
            <person name="Morin E."/>
            <person name="Murat C."/>
            <person name="Sun H."/>
            <person name="Tunlid A."/>
            <person name="Henrissat B."/>
            <person name="Grigoriev I.V."/>
            <person name="Hibbett D.S."/>
            <person name="Martin F."/>
            <person name="Nordberg H.P."/>
            <person name="Cantor M.N."/>
            <person name="Hua S.X."/>
        </authorList>
    </citation>
    <scope>NUCLEOTIDE SEQUENCE [LARGE SCALE GENOMIC DNA]</scope>
    <source>
        <strain evidence="2 3">Marx 270</strain>
    </source>
</reference>
<feature type="compositionally biased region" description="Basic and acidic residues" evidence="1">
    <location>
        <begin position="184"/>
        <end position="196"/>
    </location>
</feature>
<evidence type="ECO:0000313" key="3">
    <source>
        <dbReference type="Proteomes" id="UP000054217"/>
    </source>
</evidence>
<evidence type="ECO:0000313" key="2">
    <source>
        <dbReference type="EMBL" id="KIO03919.1"/>
    </source>
</evidence>
<dbReference type="HOGENOM" id="CLU_062064_0_0_1"/>
<feature type="compositionally biased region" description="Acidic residues" evidence="1">
    <location>
        <begin position="197"/>
        <end position="212"/>
    </location>
</feature>